<evidence type="ECO:0000256" key="2">
    <source>
        <dbReference type="ARBA" id="ARBA00010566"/>
    </source>
</evidence>
<reference evidence="7 8" key="1">
    <citation type="submission" date="2024-07" db="EMBL/GenBank/DDBJ databases">
        <title>Section-level genome sequencing and comparative genomics of Aspergillus sections Usti and Cavernicolus.</title>
        <authorList>
            <consortium name="Lawrence Berkeley National Laboratory"/>
            <person name="Nybo J.L."/>
            <person name="Vesth T.C."/>
            <person name="Theobald S."/>
            <person name="Frisvad J.C."/>
            <person name="Larsen T.O."/>
            <person name="Kjaerboelling I."/>
            <person name="Rothschild-Mancinelli K."/>
            <person name="Lyhne E.K."/>
            <person name="Kogle M.E."/>
            <person name="Barry K."/>
            <person name="Clum A."/>
            <person name="Na H."/>
            <person name="Ledsgaard L."/>
            <person name="Lin J."/>
            <person name="Lipzen A."/>
            <person name="Kuo A."/>
            <person name="Riley R."/>
            <person name="Mondo S."/>
            <person name="LaButti K."/>
            <person name="Haridas S."/>
            <person name="Pangalinan J."/>
            <person name="Salamov A.A."/>
            <person name="Simmons B.A."/>
            <person name="Magnuson J.K."/>
            <person name="Chen J."/>
            <person name="Drula E."/>
            <person name="Henrissat B."/>
            <person name="Wiebenga A."/>
            <person name="Lubbers R.J."/>
            <person name="Gomes A.C."/>
            <person name="Macurrencykelacurrency M.R."/>
            <person name="Stajich J."/>
            <person name="Grigoriev I.V."/>
            <person name="Mortensen U.H."/>
            <person name="De vries R.P."/>
            <person name="Baker S.E."/>
            <person name="Andersen M.R."/>
        </authorList>
    </citation>
    <scope>NUCLEOTIDE SEQUENCE [LARGE SCALE GENOMIC DNA]</scope>
    <source>
        <strain evidence="7 8">CBS 756.74</strain>
    </source>
</reference>
<dbReference type="PANTHER" id="PTHR11739">
    <property type="entry name" value="CITRATE SYNTHASE"/>
    <property type="match status" value="1"/>
</dbReference>
<feature type="domain" description="Major facilitator superfamily (MFS) profile" evidence="6">
    <location>
        <begin position="449"/>
        <end position="830"/>
    </location>
</feature>
<dbReference type="PANTHER" id="PTHR11739:SF4">
    <property type="entry name" value="CITRATE SYNTHASE, PEROXISOMAL"/>
    <property type="match status" value="1"/>
</dbReference>
<dbReference type="GeneID" id="98158797"/>
<evidence type="ECO:0000259" key="6">
    <source>
        <dbReference type="PROSITE" id="PS50850"/>
    </source>
</evidence>
<dbReference type="InterPro" id="IPR008914">
    <property type="entry name" value="PEBP"/>
</dbReference>
<name>A0ABR4JFV7_9EURO</name>
<dbReference type="RefSeq" id="XP_070893281.1">
    <property type="nucleotide sequence ID" value="XM_071043633.1"/>
</dbReference>
<dbReference type="Gene3D" id="1.10.580.10">
    <property type="entry name" value="Citrate Synthase, domain 1"/>
    <property type="match status" value="1"/>
</dbReference>
<evidence type="ECO:0000256" key="1">
    <source>
        <dbReference type="ARBA" id="ARBA00004141"/>
    </source>
</evidence>
<feature type="transmembrane region" description="Helical" evidence="5">
    <location>
        <begin position="666"/>
        <end position="690"/>
    </location>
</feature>
<dbReference type="SUPFAM" id="SSF49777">
    <property type="entry name" value="PEBP-like"/>
    <property type="match status" value="1"/>
</dbReference>
<protein>
    <recommendedName>
        <fullName evidence="4">Citrate synthase</fullName>
    </recommendedName>
</protein>
<keyword evidence="8" id="KW-1185">Reference proteome</keyword>
<dbReference type="SUPFAM" id="SSF48256">
    <property type="entry name" value="Citrate synthase"/>
    <property type="match status" value="1"/>
</dbReference>
<dbReference type="Pfam" id="PF07690">
    <property type="entry name" value="MFS_1"/>
    <property type="match status" value="1"/>
</dbReference>
<feature type="transmembrane region" description="Helical" evidence="5">
    <location>
        <begin position="745"/>
        <end position="767"/>
    </location>
</feature>
<dbReference type="Gene3D" id="3.90.280.10">
    <property type="entry name" value="PEBP-like"/>
    <property type="match status" value="1"/>
</dbReference>
<accession>A0ABR4JFV7</accession>
<sequence length="1020" mass="112573">MSSGTLFVTDSRTNKQYEIPIKQNAVLARDFKSIKAPGRGANRADQMSAGLRIHDPGLLNTTVVETGISFSDHEGGLILFRGYSLEEMWNSDFEDMLHLLVWGLYPTAAQRERLRRDLAKHMLAVPDSVQHAIHAMPATAPPLSLMIMGLSAYLATMPYSVPASEDPKLYQGNAEDLDLAILRTVAGYAVVFGTVASHRKGLKFSPPTLENTYCQNLFVMSGLIDPATGFPNPLKVSYFRRFAMLNSEHGMALAVFSALVTASALADPISCLITSVASAWGPLHFGATEAGYHALQEVGSVDRIPAFLEEVKQGHRKLFGYGHRSYKGIDPRVRPIQSILNDLPPTNLLKLAEVIEQAASKDDYFRRRGLYPNADFYGHFVFTGIGFELEMLPAAMLAQRIIGIMAHWREYMLLIRARKIMASATETTPLLHSKQKPYSIFTPRQKRLIILTSAIASSFSPLSANIYYPALNVLAADLHVSSAHINLTITTYMMTQALSPTFTTSFADTSGRRPAYVLCFTIYIAANILLALQHSYPALLILRALQSTGISGTVALASSVAADIITPAERGVYLGFTSMGNTLAPALGPVLGGVICEYAGWRGVFLFLAVSAATRTTFDPLSALRILFHRPTALLLLSNALVFASYYAVMAGIPSLFKEMYGLSELGIGLVFIPAGLGSLASSMLNGVLVDWNYRRVRSHFERIRIDEETAFPVERARLQIGGPMTFLCTIPLLFYAILLPETPPLSICLVLIFLIAFTITASYNVMNIFLVDLYYRTPASAMATNNLVRCLFGAASTALVEPCIHRLLLQLCLFLLRCPLAATLHGPLPLDLPILHLRYPHTPWVFPGDTLPMKHTYPLPQISRHGLDPRWTYLLIFVDLDVPNMGIRHRENFWLEPARSHTTDAEWVMPPPGLVNSTSGAEYIAPQPPPHTHHRYVYLLYRQPRGCKFPDCFGHIFPKTVEARAGFDIRQFTDVAGLQFPVAGNYFYVDNSDPSLSIAGSGPSSGLVVMSLQKQNRIR</sequence>
<keyword evidence="5" id="KW-0472">Membrane</keyword>
<dbReference type="InterPro" id="IPR036969">
    <property type="entry name" value="Citrate_synthase_sf"/>
</dbReference>
<dbReference type="Pfam" id="PF00285">
    <property type="entry name" value="Citrate_synt"/>
    <property type="match status" value="1"/>
</dbReference>
<keyword evidence="3 4" id="KW-0808">Transferase</keyword>
<evidence type="ECO:0000313" key="7">
    <source>
        <dbReference type="EMBL" id="KAL2838924.1"/>
    </source>
</evidence>
<dbReference type="Pfam" id="PF01161">
    <property type="entry name" value="PBP"/>
    <property type="match status" value="1"/>
</dbReference>
<dbReference type="PRINTS" id="PR00143">
    <property type="entry name" value="CITRTSNTHASE"/>
</dbReference>
<evidence type="ECO:0000256" key="3">
    <source>
        <dbReference type="ARBA" id="ARBA00022679"/>
    </source>
</evidence>
<keyword evidence="5" id="KW-0812">Transmembrane</keyword>
<dbReference type="InterPro" id="IPR035810">
    <property type="entry name" value="PEBP_euk"/>
</dbReference>
<proteinExistence type="inferred from homology"/>
<comment type="subcellular location">
    <subcellularLocation>
        <location evidence="1">Membrane</location>
        <topology evidence="1">Multi-pass membrane protein</topology>
    </subcellularLocation>
</comment>
<dbReference type="InterPro" id="IPR002020">
    <property type="entry name" value="Citrate_synthase"/>
</dbReference>
<dbReference type="InterPro" id="IPR036259">
    <property type="entry name" value="MFS_trans_sf"/>
</dbReference>
<feature type="transmembrane region" description="Helical" evidence="5">
    <location>
        <begin position="586"/>
        <end position="612"/>
    </location>
</feature>
<feature type="transmembrane region" description="Helical" evidence="5">
    <location>
        <begin position="448"/>
        <end position="468"/>
    </location>
</feature>
<dbReference type="Gene3D" id="1.20.1720.10">
    <property type="entry name" value="Multidrug resistance protein D"/>
    <property type="match status" value="1"/>
</dbReference>
<dbReference type="Proteomes" id="UP001610444">
    <property type="component" value="Unassembled WGS sequence"/>
</dbReference>
<gene>
    <name evidence="7" type="ORF">BJX68DRAFT_259030</name>
</gene>
<dbReference type="InterPro" id="IPR020846">
    <property type="entry name" value="MFS_dom"/>
</dbReference>
<dbReference type="InterPro" id="IPR016142">
    <property type="entry name" value="Citrate_synth-like_lrg_a-sub"/>
</dbReference>
<evidence type="ECO:0000256" key="5">
    <source>
        <dbReference type="SAM" id="Phobius"/>
    </source>
</evidence>
<feature type="transmembrane region" description="Helical" evidence="5">
    <location>
        <begin position="721"/>
        <end position="739"/>
    </location>
</feature>
<dbReference type="Gene3D" id="1.10.230.10">
    <property type="entry name" value="Cytochrome P450-Terp, domain 2"/>
    <property type="match status" value="1"/>
</dbReference>
<evidence type="ECO:0000256" key="4">
    <source>
        <dbReference type="RuleBase" id="RU000441"/>
    </source>
</evidence>
<feature type="transmembrane region" description="Helical" evidence="5">
    <location>
        <begin position="633"/>
        <end position="654"/>
    </location>
</feature>
<dbReference type="EMBL" id="JBFXLR010000079">
    <property type="protein sequence ID" value="KAL2838924.1"/>
    <property type="molecule type" value="Genomic_DNA"/>
</dbReference>
<keyword evidence="5" id="KW-1133">Transmembrane helix</keyword>
<dbReference type="PROSITE" id="PS50850">
    <property type="entry name" value="MFS"/>
    <property type="match status" value="1"/>
</dbReference>
<evidence type="ECO:0000313" key="8">
    <source>
        <dbReference type="Proteomes" id="UP001610444"/>
    </source>
</evidence>
<dbReference type="InterPro" id="IPR011701">
    <property type="entry name" value="MFS"/>
</dbReference>
<comment type="similarity">
    <text evidence="2 4">Belongs to the citrate synthase family.</text>
</comment>
<dbReference type="CDD" id="cd00866">
    <property type="entry name" value="PEBP_euk"/>
    <property type="match status" value="1"/>
</dbReference>
<comment type="caution">
    <text evidence="7">The sequence shown here is derived from an EMBL/GenBank/DDBJ whole genome shotgun (WGS) entry which is preliminary data.</text>
</comment>
<dbReference type="InterPro" id="IPR036610">
    <property type="entry name" value="PEBP-like_sf"/>
</dbReference>
<dbReference type="InterPro" id="IPR016143">
    <property type="entry name" value="Citrate_synth-like_sm_a-sub"/>
</dbReference>
<feature type="transmembrane region" description="Helical" evidence="5">
    <location>
        <begin position="515"/>
        <end position="532"/>
    </location>
</feature>
<organism evidence="7 8">
    <name type="scientific">Aspergillus pseudodeflectus</name>
    <dbReference type="NCBI Taxonomy" id="176178"/>
    <lineage>
        <taxon>Eukaryota</taxon>
        <taxon>Fungi</taxon>
        <taxon>Dikarya</taxon>
        <taxon>Ascomycota</taxon>
        <taxon>Pezizomycotina</taxon>
        <taxon>Eurotiomycetes</taxon>
        <taxon>Eurotiomycetidae</taxon>
        <taxon>Eurotiales</taxon>
        <taxon>Aspergillaceae</taxon>
        <taxon>Aspergillus</taxon>
        <taxon>Aspergillus subgen. Nidulantes</taxon>
    </lineage>
</organism>
<dbReference type="SUPFAM" id="SSF103473">
    <property type="entry name" value="MFS general substrate transporter"/>
    <property type="match status" value="1"/>
</dbReference>